<gene>
    <name evidence="1" type="ORF">OLEA9_A093149</name>
</gene>
<organism evidence="1 2">
    <name type="scientific">Olea europaea subsp. europaea</name>
    <dbReference type="NCBI Taxonomy" id="158383"/>
    <lineage>
        <taxon>Eukaryota</taxon>
        <taxon>Viridiplantae</taxon>
        <taxon>Streptophyta</taxon>
        <taxon>Embryophyta</taxon>
        <taxon>Tracheophyta</taxon>
        <taxon>Spermatophyta</taxon>
        <taxon>Magnoliopsida</taxon>
        <taxon>eudicotyledons</taxon>
        <taxon>Gunneridae</taxon>
        <taxon>Pentapetalae</taxon>
        <taxon>asterids</taxon>
        <taxon>lamiids</taxon>
        <taxon>Lamiales</taxon>
        <taxon>Oleaceae</taxon>
        <taxon>Oleeae</taxon>
        <taxon>Olea</taxon>
    </lineage>
</organism>
<reference evidence="1 2" key="1">
    <citation type="submission" date="2019-12" db="EMBL/GenBank/DDBJ databases">
        <authorList>
            <person name="Alioto T."/>
            <person name="Alioto T."/>
            <person name="Gomez Garrido J."/>
        </authorList>
    </citation>
    <scope>NUCLEOTIDE SEQUENCE [LARGE SCALE GENOMIC DNA]</scope>
</reference>
<protein>
    <submittedName>
        <fullName evidence="1">Uncharacterized protein</fullName>
    </submittedName>
</protein>
<evidence type="ECO:0000313" key="2">
    <source>
        <dbReference type="Proteomes" id="UP000594638"/>
    </source>
</evidence>
<dbReference type="EMBL" id="CACTIH010006169">
    <property type="protein sequence ID" value="CAA3004322.1"/>
    <property type="molecule type" value="Genomic_DNA"/>
</dbReference>
<accession>A0A8S0TIH2</accession>
<comment type="caution">
    <text evidence="1">The sequence shown here is derived from an EMBL/GenBank/DDBJ whole genome shotgun (WGS) entry which is preliminary data.</text>
</comment>
<proteinExistence type="predicted"/>
<evidence type="ECO:0000313" key="1">
    <source>
        <dbReference type="EMBL" id="CAA3004322.1"/>
    </source>
</evidence>
<dbReference type="Proteomes" id="UP000594638">
    <property type="component" value="Unassembled WGS sequence"/>
</dbReference>
<dbReference type="AlphaFoldDB" id="A0A8S0TIH2"/>
<dbReference type="Gramene" id="OE9A093149T1">
    <property type="protein sequence ID" value="OE9A093149C1"/>
    <property type="gene ID" value="OE9A093149"/>
</dbReference>
<name>A0A8S0TIH2_OLEEU</name>
<keyword evidence="2" id="KW-1185">Reference proteome</keyword>
<sequence length="566" mass="63381">MLNAYVYSKKINRAFYAARANERSVKQKGKLVGSDDYCNRSQFDAHGFLHSYYLERASDVVYRVPSADRKRVLRMLQTISSAQITRTDIGHDKRLLKAVKIADRKFKRAVATANPIAFDTRLKFVGGVHCLTTPPLNQITQTYMRSLNTLFKKYDVQTVNAPSASSSTLQLPNEMLKNDVKKMFNAELVQGSMKEQLQGGKSKTKQVAFPGKVVLQMRATVLPADANIALDEIVLPRVMYDTIAPYSGDCCVTCNRYPIISVNSIKVFTRFKCCACSDGSNCFCHCVHISSELLADGNIDMDGDCLLVVFSDGIAPMLEAIVNLHPKFKMYRGLGHVTATMAQPITVRFQQAIYRQLFLRYAYCRPESSETDRRICDTLLWLEKYCTNNTDVGDVVDGGTVQSTKLLAKALLFFTEYCGSTTTMHFIDMLRQVCLNDDICRYDACLIADYSADDSTIAAILDSGTKGCRELMNEILTKRPLTDINNKCMKFLRDHQNSSKSISIVSTSLTRLSLSTQNLIINHNFNVVCLDPYGEEIVLGSIVDICDPVFLMSDATADCFFGQLIR</sequence>